<dbReference type="Pfam" id="PF00441">
    <property type="entry name" value="Acyl-CoA_dh_1"/>
    <property type="match status" value="2"/>
</dbReference>
<proteinExistence type="inferred from homology"/>
<comment type="similarity">
    <text evidence="2">Belongs to the acyl-CoA dehydrogenase family.</text>
</comment>
<dbReference type="SUPFAM" id="SSF56645">
    <property type="entry name" value="Acyl-CoA dehydrogenase NM domain-like"/>
    <property type="match status" value="1"/>
</dbReference>
<dbReference type="GO" id="GO:0003995">
    <property type="term" value="F:acyl-CoA dehydrogenase activity"/>
    <property type="evidence" value="ECO:0007669"/>
    <property type="project" value="TreeGrafter"/>
</dbReference>
<evidence type="ECO:0000256" key="2">
    <source>
        <dbReference type="ARBA" id="ARBA00009347"/>
    </source>
</evidence>
<dbReference type="InterPro" id="IPR006091">
    <property type="entry name" value="Acyl-CoA_Oxase/DH_mid-dom"/>
</dbReference>
<dbReference type="PANTHER" id="PTHR43884:SF37">
    <property type="entry name" value="ACYL-COA DEHYDROGENASE"/>
    <property type="match status" value="1"/>
</dbReference>
<dbReference type="Pfam" id="PF02770">
    <property type="entry name" value="Acyl-CoA_dh_M"/>
    <property type="match status" value="1"/>
</dbReference>
<dbReference type="PANTHER" id="PTHR43884">
    <property type="entry name" value="ACYL-COA DEHYDROGENASE"/>
    <property type="match status" value="1"/>
</dbReference>
<evidence type="ECO:0000313" key="9">
    <source>
        <dbReference type="Proteomes" id="UP000247755"/>
    </source>
</evidence>
<reference evidence="8 9" key="1">
    <citation type="submission" date="2018-05" db="EMBL/GenBank/DDBJ databases">
        <title>Comparative genomics of bacterial root endophytes of switchgrass collected from native prairies over two seasons.</title>
        <authorList>
            <person name="Tang Y."/>
        </authorList>
    </citation>
    <scope>NUCLEOTIDE SEQUENCE [LARGE SCALE GENOMIC DNA]</scope>
    <source>
        <strain evidence="8 9">NFIX32</strain>
    </source>
</reference>
<organism evidence="8 9">
    <name type="scientific">Burkholderia pyrrocinia</name>
    <name type="common">Pseudomonas pyrrocinia</name>
    <dbReference type="NCBI Taxonomy" id="60550"/>
    <lineage>
        <taxon>Bacteria</taxon>
        <taxon>Pseudomonadati</taxon>
        <taxon>Pseudomonadota</taxon>
        <taxon>Betaproteobacteria</taxon>
        <taxon>Burkholderiales</taxon>
        <taxon>Burkholderiaceae</taxon>
        <taxon>Burkholderia</taxon>
        <taxon>Burkholderia cepacia complex</taxon>
    </lineage>
</organism>
<comment type="caution">
    <text evidence="8">The sequence shown here is derived from an EMBL/GenBank/DDBJ whole genome shotgun (WGS) entry which is preliminary data.</text>
</comment>
<evidence type="ECO:0000313" key="8">
    <source>
        <dbReference type="EMBL" id="PXX41213.1"/>
    </source>
</evidence>
<dbReference type="Gene3D" id="1.20.140.10">
    <property type="entry name" value="Butyryl-CoA Dehydrogenase, subunit A, domain 3"/>
    <property type="match status" value="2"/>
</dbReference>
<dbReference type="GO" id="GO:0050660">
    <property type="term" value="F:flavin adenine dinucleotide binding"/>
    <property type="evidence" value="ECO:0007669"/>
    <property type="project" value="InterPro"/>
</dbReference>
<evidence type="ECO:0000256" key="1">
    <source>
        <dbReference type="ARBA" id="ARBA00001974"/>
    </source>
</evidence>
<feature type="domain" description="Acyl-CoA dehydrogenase/oxidase N-terminal" evidence="7">
    <location>
        <begin position="265"/>
        <end position="377"/>
    </location>
</feature>
<dbReference type="InterPro" id="IPR013786">
    <property type="entry name" value="AcylCoA_DH/ox_N"/>
</dbReference>
<dbReference type="Gene3D" id="1.10.540.10">
    <property type="entry name" value="Acyl-CoA dehydrogenase/oxidase, N-terminal domain"/>
    <property type="match status" value="1"/>
</dbReference>
<dbReference type="EMBL" id="QJJY01000001">
    <property type="protein sequence ID" value="PXX41213.1"/>
    <property type="molecule type" value="Genomic_DNA"/>
</dbReference>
<dbReference type="Gene3D" id="2.40.110.10">
    <property type="entry name" value="Butyryl-CoA Dehydrogenase, subunit A, domain 2"/>
    <property type="match status" value="1"/>
</dbReference>
<dbReference type="Proteomes" id="UP000247755">
    <property type="component" value="Unassembled WGS sequence"/>
</dbReference>
<dbReference type="SUPFAM" id="SSF47203">
    <property type="entry name" value="Acyl-CoA dehydrogenase C-terminal domain-like"/>
    <property type="match status" value="2"/>
</dbReference>
<dbReference type="AlphaFoldDB" id="A0A318J269"/>
<evidence type="ECO:0000259" key="7">
    <source>
        <dbReference type="Pfam" id="PF02771"/>
    </source>
</evidence>
<evidence type="ECO:0000256" key="3">
    <source>
        <dbReference type="ARBA" id="ARBA00022630"/>
    </source>
</evidence>
<keyword evidence="3" id="KW-0285">Flavoprotein</keyword>
<evidence type="ECO:0000259" key="5">
    <source>
        <dbReference type="Pfam" id="PF00441"/>
    </source>
</evidence>
<feature type="domain" description="Acyl-CoA oxidase/dehydrogenase middle" evidence="6">
    <location>
        <begin position="382"/>
        <end position="478"/>
    </location>
</feature>
<comment type="cofactor">
    <cofactor evidence="1">
        <name>FAD</name>
        <dbReference type="ChEBI" id="CHEBI:57692"/>
    </cofactor>
</comment>
<protein>
    <submittedName>
        <fullName evidence="8">Alkylation response protein AidB-like acyl-CoA dehydrogenase</fullName>
    </submittedName>
</protein>
<sequence>MGLLQRLRTANAEFAMQLRHTCLPETVRGDAAAFVDLRPADDDVGGLTGALFGIPDGGLLACVAPAPDGGRVLYLDAAAYRSAIALRSSGDGDNALGQLSIADDANLAGQPLTDAELSRIRAGYLLRVIAELVGEAAEVKRQTARFLIDRKSTTGVLIDLPDVRTQLSHVHAWLDVLEAAHAELTGRPASPGTCAEAEVLLVAALRKLQMFANQCVQLNGGWGYIERNPVAAFYRDLNAARPLLRISATGPGTPIDWTQPFVAATDDEHAFRATFAEYLHERVAPVFDAWEAGGRIPREGFEELGKRGYLGQACPREWGGGGAGMIRHMHMTEQMMLENLFGLTVSTMLIANTVVPILTRYGSEDLKDRFLPAIAAGRTIPCLAVTESGSAGAMVTTLATTADDRGDHWVVNGDKHYITNSPAADVAFVLTRTTRGADAQGLTLLCVSMDLPGVEIVEKYAKLGAHASETGHIRFTDVKVPKQNTVGYVGSGLLYVVDVIVEERVLIAAAAVSYALYCLNRTLAQLPARNDAAALADLRCEAAALRVRCWQTARRAAARTSISTDAAMLKYLCGDFVRDCIDACEDALLAGRRAPGDIAWLQRARLDGRVMSLFTGASGVMKDYYSRRVTAGLRLHASA</sequence>
<dbReference type="Pfam" id="PF02771">
    <property type="entry name" value="Acyl-CoA_dh_N"/>
    <property type="match status" value="1"/>
</dbReference>
<feature type="domain" description="Acyl-CoA dehydrogenase/oxidase C-terminal" evidence="5">
    <location>
        <begin position="128"/>
        <end position="241"/>
    </location>
</feature>
<feature type="domain" description="Acyl-CoA dehydrogenase/oxidase C-terminal" evidence="5">
    <location>
        <begin position="490"/>
        <end position="629"/>
    </location>
</feature>
<evidence type="ECO:0000259" key="6">
    <source>
        <dbReference type="Pfam" id="PF02770"/>
    </source>
</evidence>
<gene>
    <name evidence="8" type="ORF">NA66_1001823</name>
</gene>
<dbReference type="InterPro" id="IPR046373">
    <property type="entry name" value="Acyl-CoA_Oxase/DH_mid-dom_sf"/>
</dbReference>
<keyword evidence="4" id="KW-0274">FAD</keyword>
<dbReference type="InterPro" id="IPR009075">
    <property type="entry name" value="AcylCo_DH/oxidase_C"/>
</dbReference>
<accession>A0A318J269</accession>
<dbReference type="InterPro" id="IPR036250">
    <property type="entry name" value="AcylCo_DH-like_C"/>
</dbReference>
<evidence type="ECO:0000256" key="4">
    <source>
        <dbReference type="ARBA" id="ARBA00022827"/>
    </source>
</evidence>
<dbReference type="InterPro" id="IPR037069">
    <property type="entry name" value="AcylCoA_DH/ox_N_sf"/>
</dbReference>
<name>A0A318J269_BURPY</name>
<dbReference type="InterPro" id="IPR009100">
    <property type="entry name" value="AcylCoA_DH/oxidase_NM_dom_sf"/>
</dbReference>